<comment type="caution">
    <text evidence="4">The sequence shown here is derived from an EMBL/GenBank/DDBJ whole genome shotgun (WGS) entry which is preliminary data.</text>
</comment>
<keyword evidence="1" id="KW-0175">Coiled coil</keyword>
<sequence length="207" mass="23506">FFKDNTNELKGHFTERQVQEWYRKKFFENSFSFCFKRDGEKPSNETQFFTLEELCTSNGIGAPFSLPSNIVPTEKIRGQAEQRLHSFEEELRSLRVKCDEVLRVKEQIEKMEVKIKELRNDDIQPCSGGAKQTAAAAATAASQQAKNIRVAAVAGKVQPQVDTAAAGKDGREQASNKPERVLPEKVRPFVEFYIRTIDDYQDGTIPK</sequence>
<name>A0AAN5C646_9BILA</name>
<keyword evidence="5" id="KW-1185">Reference proteome</keyword>
<feature type="region of interest" description="Disordered" evidence="2">
    <location>
        <begin position="159"/>
        <end position="182"/>
    </location>
</feature>
<accession>A0AAN5C646</accession>
<feature type="coiled-coil region" evidence="1">
    <location>
        <begin position="77"/>
        <end position="121"/>
    </location>
</feature>
<dbReference type="PROSITE" id="PS50829">
    <property type="entry name" value="GYF"/>
    <property type="match status" value="1"/>
</dbReference>
<dbReference type="Gene3D" id="3.30.1490.40">
    <property type="match status" value="1"/>
</dbReference>
<dbReference type="InterPro" id="IPR003169">
    <property type="entry name" value="GYF"/>
</dbReference>
<feature type="compositionally biased region" description="Basic and acidic residues" evidence="2">
    <location>
        <begin position="168"/>
        <end position="182"/>
    </location>
</feature>
<dbReference type="Proteomes" id="UP001328107">
    <property type="component" value="Unassembled WGS sequence"/>
</dbReference>
<gene>
    <name evidence="4" type="ORF">PMAYCL1PPCAC_00529</name>
</gene>
<evidence type="ECO:0000256" key="2">
    <source>
        <dbReference type="SAM" id="MobiDB-lite"/>
    </source>
</evidence>
<feature type="non-terminal residue" evidence="4">
    <location>
        <position position="1"/>
    </location>
</feature>
<feature type="domain" description="GYF" evidence="3">
    <location>
        <begin position="1"/>
        <end position="55"/>
    </location>
</feature>
<evidence type="ECO:0000259" key="3">
    <source>
        <dbReference type="PROSITE" id="PS50829"/>
    </source>
</evidence>
<evidence type="ECO:0000313" key="5">
    <source>
        <dbReference type="Proteomes" id="UP001328107"/>
    </source>
</evidence>
<protein>
    <recommendedName>
        <fullName evidence="3">GYF domain-containing protein</fullName>
    </recommendedName>
</protein>
<dbReference type="AlphaFoldDB" id="A0AAN5C646"/>
<feature type="non-terminal residue" evidence="4">
    <location>
        <position position="207"/>
    </location>
</feature>
<reference evidence="5" key="1">
    <citation type="submission" date="2022-10" db="EMBL/GenBank/DDBJ databases">
        <title>Genome assembly of Pristionchus species.</title>
        <authorList>
            <person name="Yoshida K."/>
            <person name="Sommer R.J."/>
        </authorList>
    </citation>
    <scope>NUCLEOTIDE SEQUENCE [LARGE SCALE GENOMIC DNA]</scope>
    <source>
        <strain evidence="5">RS5460</strain>
    </source>
</reference>
<dbReference type="InterPro" id="IPR035445">
    <property type="entry name" value="GYF-like_dom_sf"/>
</dbReference>
<proteinExistence type="predicted"/>
<organism evidence="4 5">
    <name type="scientific">Pristionchus mayeri</name>
    <dbReference type="NCBI Taxonomy" id="1317129"/>
    <lineage>
        <taxon>Eukaryota</taxon>
        <taxon>Metazoa</taxon>
        <taxon>Ecdysozoa</taxon>
        <taxon>Nematoda</taxon>
        <taxon>Chromadorea</taxon>
        <taxon>Rhabditida</taxon>
        <taxon>Rhabditina</taxon>
        <taxon>Diplogasteromorpha</taxon>
        <taxon>Diplogasteroidea</taxon>
        <taxon>Neodiplogasteridae</taxon>
        <taxon>Pristionchus</taxon>
    </lineage>
</organism>
<evidence type="ECO:0000256" key="1">
    <source>
        <dbReference type="SAM" id="Coils"/>
    </source>
</evidence>
<evidence type="ECO:0000313" key="4">
    <source>
        <dbReference type="EMBL" id="GMR30334.1"/>
    </source>
</evidence>
<dbReference type="SUPFAM" id="SSF55277">
    <property type="entry name" value="GYF domain"/>
    <property type="match status" value="1"/>
</dbReference>
<dbReference type="EMBL" id="BTRK01000001">
    <property type="protein sequence ID" value="GMR30334.1"/>
    <property type="molecule type" value="Genomic_DNA"/>
</dbReference>